<protein>
    <recommendedName>
        <fullName evidence="6">Myocyte-specific enhancer factor 2d</fullName>
    </recommendedName>
</protein>
<dbReference type="InterPro" id="IPR036322">
    <property type="entry name" value="WD40_repeat_dom_sf"/>
</dbReference>
<sequence>MNRNIPGYYFDAEKKKYFKIEASKTAPETAAWAATNVKRRQLEGHEALAKRERVERRAAGRVKRARILEALTGGSLSREAGKLNRDVVVAAWADGVREKGCVNLFPGVAEGGCSCLSSMYVHGGDEKSGLGVVYGVVNDRHLWRSYIPRDDDDVINFADAAVRYRHTNFRPRPRSVWNTSISSLKYHELSNKMFITSHGAWDMGDRYDFSHITTFSPPLFDADSPGPAWNLAEEAAETILTIPRFENGPVNTCAPAPASSPLTCIFGTSQGIAIYDGRGLSWLTPKPTEPSSAKGNDRSKRPRHTREATPVAALKSAQGEILALDFFPPNPADVILFGGRAAYLGLLDRRARPSEWCALKHTSSIAHIRPVGGHQVLVAGPRSAMAVYDMRYIKNHGPRDQWNTNRARPLVTFPEYRNDAHIHIGLDVLPGLGGCGIVAAAHDDGKVAVYSLRDGNRLRCPVADKIDVGRGRGNRGGVVKSMVFNTLPGDRDASLFVGEGTLVKKYSFGRGKLDGDEWM</sequence>
<evidence type="ECO:0000313" key="4">
    <source>
        <dbReference type="EMBL" id="KAK0704994.1"/>
    </source>
</evidence>
<evidence type="ECO:0000256" key="1">
    <source>
        <dbReference type="ARBA" id="ARBA00022574"/>
    </source>
</evidence>
<dbReference type="EMBL" id="JAUKUA010000007">
    <property type="protein sequence ID" value="KAK0704994.1"/>
    <property type="molecule type" value="Genomic_DNA"/>
</dbReference>
<comment type="caution">
    <text evidence="4">The sequence shown here is derived from an EMBL/GenBank/DDBJ whole genome shotgun (WGS) entry which is preliminary data.</text>
</comment>
<organism evidence="4 5">
    <name type="scientific">Lasiosphaeris hirsuta</name>
    <dbReference type="NCBI Taxonomy" id="260670"/>
    <lineage>
        <taxon>Eukaryota</taxon>
        <taxon>Fungi</taxon>
        <taxon>Dikarya</taxon>
        <taxon>Ascomycota</taxon>
        <taxon>Pezizomycotina</taxon>
        <taxon>Sordariomycetes</taxon>
        <taxon>Sordariomycetidae</taxon>
        <taxon>Sordariales</taxon>
        <taxon>Lasiosphaeriaceae</taxon>
        <taxon>Lasiosphaeris</taxon>
    </lineage>
</organism>
<dbReference type="InterPro" id="IPR052254">
    <property type="entry name" value="CUL4-DDB1_E3_ligase_receptor"/>
</dbReference>
<dbReference type="PANTHER" id="PTHR44472:SF1">
    <property type="entry name" value="DDB1 AND CUL4 ASSOCIATED FACTOR 4"/>
    <property type="match status" value="1"/>
</dbReference>
<name>A0AA39ZWT7_9PEZI</name>
<dbReference type="InterPro" id="IPR015943">
    <property type="entry name" value="WD40/YVTN_repeat-like_dom_sf"/>
</dbReference>
<keyword evidence="5" id="KW-1185">Reference proteome</keyword>
<keyword evidence="1" id="KW-0853">WD repeat</keyword>
<keyword evidence="2" id="KW-0677">Repeat</keyword>
<evidence type="ECO:0008006" key="6">
    <source>
        <dbReference type="Google" id="ProtNLM"/>
    </source>
</evidence>
<evidence type="ECO:0000256" key="2">
    <source>
        <dbReference type="ARBA" id="ARBA00022737"/>
    </source>
</evidence>
<dbReference type="SUPFAM" id="SSF50978">
    <property type="entry name" value="WD40 repeat-like"/>
    <property type="match status" value="1"/>
</dbReference>
<evidence type="ECO:0000313" key="5">
    <source>
        <dbReference type="Proteomes" id="UP001172102"/>
    </source>
</evidence>
<dbReference type="Gene3D" id="2.130.10.10">
    <property type="entry name" value="YVTN repeat-like/Quinoprotein amine dehydrogenase"/>
    <property type="match status" value="1"/>
</dbReference>
<dbReference type="PANTHER" id="PTHR44472">
    <property type="entry name" value="DDB1- AND CUL4-ASSOCIATED FACTOR 4-RELATED"/>
    <property type="match status" value="1"/>
</dbReference>
<gene>
    <name evidence="4" type="ORF">B0H67DRAFT_592888</name>
</gene>
<dbReference type="GO" id="GO:0080008">
    <property type="term" value="C:Cul4-RING E3 ubiquitin ligase complex"/>
    <property type="evidence" value="ECO:0007669"/>
    <property type="project" value="TreeGrafter"/>
</dbReference>
<proteinExistence type="predicted"/>
<feature type="region of interest" description="Disordered" evidence="3">
    <location>
        <begin position="283"/>
        <end position="309"/>
    </location>
</feature>
<reference evidence="4" key="1">
    <citation type="submission" date="2023-06" db="EMBL/GenBank/DDBJ databases">
        <title>Genome-scale phylogeny and comparative genomics of the fungal order Sordariales.</title>
        <authorList>
            <consortium name="Lawrence Berkeley National Laboratory"/>
            <person name="Hensen N."/>
            <person name="Bonometti L."/>
            <person name="Westerberg I."/>
            <person name="Brannstrom I.O."/>
            <person name="Guillou S."/>
            <person name="Cros-Aarteil S."/>
            <person name="Calhoun S."/>
            <person name="Haridas S."/>
            <person name="Kuo A."/>
            <person name="Mondo S."/>
            <person name="Pangilinan J."/>
            <person name="Riley R."/>
            <person name="Labutti K."/>
            <person name="Andreopoulos B."/>
            <person name="Lipzen A."/>
            <person name="Chen C."/>
            <person name="Yanf M."/>
            <person name="Daum C."/>
            <person name="Ng V."/>
            <person name="Clum A."/>
            <person name="Steindorff A."/>
            <person name="Ohm R."/>
            <person name="Martin F."/>
            <person name="Silar P."/>
            <person name="Natvig D."/>
            <person name="Lalanne C."/>
            <person name="Gautier V."/>
            <person name="Ament-Velasquez S.L."/>
            <person name="Kruys A."/>
            <person name="Hutchinson M.I."/>
            <person name="Powell A.J."/>
            <person name="Barry K."/>
            <person name="Miller A.N."/>
            <person name="Grigoriev I.V."/>
            <person name="Debuchy R."/>
            <person name="Gladieux P."/>
            <person name="Thoren M.H."/>
            <person name="Johannesson H."/>
        </authorList>
    </citation>
    <scope>NUCLEOTIDE SEQUENCE</scope>
    <source>
        <strain evidence="4">SMH4607-1</strain>
    </source>
</reference>
<accession>A0AA39ZWT7</accession>
<evidence type="ECO:0000256" key="3">
    <source>
        <dbReference type="SAM" id="MobiDB-lite"/>
    </source>
</evidence>
<dbReference type="Proteomes" id="UP001172102">
    <property type="component" value="Unassembled WGS sequence"/>
</dbReference>
<dbReference type="AlphaFoldDB" id="A0AA39ZWT7"/>